<evidence type="ECO:0000313" key="3">
    <source>
        <dbReference type="Proteomes" id="UP001235064"/>
    </source>
</evidence>
<dbReference type="PANTHER" id="PTHR30543:SF21">
    <property type="entry name" value="NAD(P)H-DEPENDENT FMN REDUCTASE LOT6"/>
    <property type="match status" value="1"/>
</dbReference>
<keyword evidence="3" id="KW-1185">Reference proteome</keyword>
<dbReference type="InterPro" id="IPR005025">
    <property type="entry name" value="FMN_Rdtase-like_dom"/>
</dbReference>
<dbReference type="RefSeq" id="WP_286287708.1">
    <property type="nucleotide sequence ID" value="NZ_JASXSZ010000001.1"/>
</dbReference>
<dbReference type="EC" id="1.-.-.-" evidence="2"/>
<gene>
    <name evidence="2" type="ORF">QSV35_06110</name>
</gene>
<dbReference type="InterPro" id="IPR050712">
    <property type="entry name" value="NAD(P)H-dep_reductase"/>
</dbReference>
<evidence type="ECO:0000313" key="2">
    <source>
        <dbReference type="EMBL" id="MDL9978897.1"/>
    </source>
</evidence>
<keyword evidence="2" id="KW-0560">Oxidoreductase</keyword>
<reference evidence="2 3" key="1">
    <citation type="submission" date="2023-06" db="EMBL/GenBank/DDBJ databases">
        <title>Microbacterium sp. nov., isolated from a waste landfill.</title>
        <authorList>
            <person name="Wen W."/>
        </authorList>
    </citation>
    <scope>NUCLEOTIDE SEQUENCE [LARGE SCALE GENOMIC DNA]</scope>
    <source>
        <strain evidence="2 3">ASV49</strain>
    </source>
</reference>
<name>A0ABT7MWR9_9MICO</name>
<evidence type="ECO:0000259" key="1">
    <source>
        <dbReference type="Pfam" id="PF03358"/>
    </source>
</evidence>
<protein>
    <submittedName>
        <fullName evidence="2">NAD(P)H-dependent oxidoreductase</fullName>
        <ecNumber evidence="2">1.-.-.-</ecNumber>
    </submittedName>
</protein>
<dbReference type="Pfam" id="PF03358">
    <property type="entry name" value="FMN_red"/>
    <property type="match status" value="1"/>
</dbReference>
<dbReference type="EMBL" id="JASXSZ010000001">
    <property type="protein sequence ID" value="MDL9978897.1"/>
    <property type="molecule type" value="Genomic_DNA"/>
</dbReference>
<proteinExistence type="predicted"/>
<dbReference type="Gene3D" id="3.40.50.360">
    <property type="match status" value="1"/>
</dbReference>
<dbReference type="Proteomes" id="UP001235064">
    <property type="component" value="Unassembled WGS sequence"/>
</dbReference>
<organism evidence="2 3">
    <name type="scientific">Microbacterium candidum</name>
    <dbReference type="NCBI Taxonomy" id="3041922"/>
    <lineage>
        <taxon>Bacteria</taxon>
        <taxon>Bacillati</taxon>
        <taxon>Actinomycetota</taxon>
        <taxon>Actinomycetes</taxon>
        <taxon>Micrococcales</taxon>
        <taxon>Microbacteriaceae</taxon>
        <taxon>Microbacterium</taxon>
    </lineage>
</organism>
<dbReference type="SUPFAM" id="SSF52218">
    <property type="entry name" value="Flavoproteins"/>
    <property type="match status" value="1"/>
</dbReference>
<comment type="caution">
    <text evidence="2">The sequence shown here is derived from an EMBL/GenBank/DDBJ whole genome shotgun (WGS) entry which is preliminary data.</text>
</comment>
<dbReference type="PANTHER" id="PTHR30543">
    <property type="entry name" value="CHROMATE REDUCTASE"/>
    <property type="match status" value="1"/>
</dbReference>
<accession>A0ABT7MWR9</accession>
<dbReference type="InterPro" id="IPR029039">
    <property type="entry name" value="Flavoprotein-like_sf"/>
</dbReference>
<sequence>MSDLNIGIIVGSTRPGRIGHFVGDWVKANAAAPGVNFEVVDLHDYKLPLLEEMFPMGAGNYAGAAANAWAHKIAEFDGYIFVTGEYNHSIPAALKNALDYVKFEWQNKAAGIVSYGSMGGVRAGEHLRQVLGELSVADVHQHVMFSIFTDFTGFGTADVEFTPAEIHKAELDAQVSELVSWAGALRQVRELAADEQVAA</sequence>
<feature type="domain" description="NADPH-dependent FMN reductase-like" evidence="1">
    <location>
        <begin position="5"/>
        <end position="148"/>
    </location>
</feature>
<dbReference type="GO" id="GO:0016491">
    <property type="term" value="F:oxidoreductase activity"/>
    <property type="evidence" value="ECO:0007669"/>
    <property type="project" value="UniProtKB-KW"/>
</dbReference>